<accession>A0ABX8Y3D9</accession>
<reference evidence="8 9" key="1">
    <citation type="submission" date="2021-08" db="EMBL/GenBank/DDBJ databases">
        <authorList>
            <person name="Ping M."/>
        </authorList>
    </citation>
    <scope>NUCLEOTIDE SEQUENCE [LARGE SCALE GENOMIC DNA]</scope>
    <source>
        <strain evidence="8 9">MG28</strain>
    </source>
</reference>
<organism evidence="8 9">
    <name type="scientific">Streptomyces akebiae</name>
    <dbReference type="NCBI Taxonomy" id="2865673"/>
    <lineage>
        <taxon>Bacteria</taxon>
        <taxon>Bacillati</taxon>
        <taxon>Actinomycetota</taxon>
        <taxon>Actinomycetes</taxon>
        <taxon>Kitasatosporales</taxon>
        <taxon>Streptomycetaceae</taxon>
        <taxon>Streptomyces</taxon>
    </lineage>
</organism>
<gene>
    <name evidence="8" type="ORF">K1J60_42745</name>
</gene>
<feature type="domain" description="Peptidase S33 tripeptidyl aminopeptidase-like C-terminal" evidence="7">
    <location>
        <begin position="439"/>
        <end position="541"/>
    </location>
</feature>
<keyword evidence="2 5" id="KW-0732">Signal</keyword>
<dbReference type="InterPro" id="IPR029058">
    <property type="entry name" value="AB_hydrolase_fold"/>
</dbReference>
<dbReference type="InterPro" id="IPR051601">
    <property type="entry name" value="Serine_prot/Carboxylest_S33"/>
</dbReference>
<protein>
    <submittedName>
        <fullName evidence="8">Alpha/beta hydrolase</fullName>
    </submittedName>
</protein>
<keyword evidence="9" id="KW-1185">Reference proteome</keyword>
<name>A0ABX8Y3D9_9ACTN</name>
<dbReference type="PROSITE" id="PS51318">
    <property type="entry name" value="TAT"/>
    <property type="match status" value="1"/>
</dbReference>
<feature type="signal peptide" evidence="5">
    <location>
        <begin position="1"/>
        <end position="32"/>
    </location>
</feature>
<dbReference type="GO" id="GO:0016787">
    <property type="term" value="F:hydrolase activity"/>
    <property type="evidence" value="ECO:0007669"/>
    <property type="project" value="UniProtKB-KW"/>
</dbReference>
<dbReference type="SUPFAM" id="SSF53474">
    <property type="entry name" value="alpha/beta-Hydrolases"/>
    <property type="match status" value="1"/>
</dbReference>
<evidence type="ECO:0000256" key="5">
    <source>
        <dbReference type="SAM" id="SignalP"/>
    </source>
</evidence>
<proteinExistence type="inferred from homology"/>
<keyword evidence="3 8" id="KW-0378">Hydrolase</keyword>
<evidence type="ECO:0000256" key="3">
    <source>
        <dbReference type="ARBA" id="ARBA00022801"/>
    </source>
</evidence>
<sequence>MRSTHRRRPLTGAAVAVLALLGAGLPALTAGADDDKDAGRPDLSRFYDQKIKWSKCTGMEMPRDLRCGKVTVPIDYTRPQAGTLDLAMARYRATGDSRGSLLLNFGGPGVPGVPELAYVGEDFMDLTKGYDVVSFDPRGVGRSSPVSCGDGTDEALEATDGGEDADDPKAALERLRRAAAECQENSGQVLPHIGTLNASRDLDVMRAALGDKKLNYLGFSYGTRLGTVYAAQFPEKVGRMALDGVDTLSEPLTEQGLVGAQGQQTALEDYLDACTEELTCPFGQDSRSAREQVVALVDSLDENPVPSDFGPDFTGQDLVGAVSHALYSEQLWPMLTQALNMLVHDGDTRGVMALTGGGFAPPATPYRGSAPTRPHEPVDPTPSGSPTPHDGLVDIEEIPLDNLPAALMAINCADDPDRPTAKKITDNLEDLRAAYEDASPVFGRYRLTQVLMCYGRPPGTAFIREEVRDVDTPKMLLVGTRGDPATPYRWTVETAKRLGSSAVVLDNKGKGHTGYGSSKCVHEKVDDFLLFGTLPDDGSSCGVDD</sequence>
<dbReference type="InterPro" id="IPR013595">
    <property type="entry name" value="Pept_S33_TAP-like_C"/>
</dbReference>
<dbReference type="PANTHER" id="PTHR43248:SF29">
    <property type="entry name" value="TRIPEPTIDYL AMINOPEPTIDASE"/>
    <property type="match status" value="1"/>
</dbReference>
<evidence type="ECO:0000259" key="6">
    <source>
        <dbReference type="Pfam" id="PF00561"/>
    </source>
</evidence>
<dbReference type="InterPro" id="IPR006311">
    <property type="entry name" value="TAT_signal"/>
</dbReference>
<comment type="similarity">
    <text evidence="1">Belongs to the peptidase S33 family.</text>
</comment>
<dbReference type="Proteomes" id="UP000827138">
    <property type="component" value="Chromosome"/>
</dbReference>
<dbReference type="EMBL" id="CP080647">
    <property type="protein sequence ID" value="QYX82380.1"/>
    <property type="molecule type" value="Genomic_DNA"/>
</dbReference>
<evidence type="ECO:0000259" key="7">
    <source>
        <dbReference type="Pfam" id="PF08386"/>
    </source>
</evidence>
<feature type="chain" id="PRO_5045895211" evidence="5">
    <location>
        <begin position="33"/>
        <end position="545"/>
    </location>
</feature>
<dbReference type="InterPro" id="IPR000073">
    <property type="entry name" value="AB_hydrolase_1"/>
</dbReference>
<evidence type="ECO:0000313" key="8">
    <source>
        <dbReference type="EMBL" id="QYX82380.1"/>
    </source>
</evidence>
<feature type="compositionally biased region" description="Acidic residues" evidence="4">
    <location>
        <begin position="151"/>
        <end position="166"/>
    </location>
</feature>
<dbReference type="Gene3D" id="3.40.50.1820">
    <property type="entry name" value="alpha/beta hydrolase"/>
    <property type="match status" value="1"/>
</dbReference>
<dbReference type="RefSeq" id="WP_220650924.1">
    <property type="nucleotide sequence ID" value="NZ_CP080647.1"/>
</dbReference>
<dbReference type="PANTHER" id="PTHR43248">
    <property type="entry name" value="2-SUCCINYL-6-HYDROXY-2,4-CYCLOHEXADIENE-1-CARBOXYLATE SYNTHASE"/>
    <property type="match status" value="1"/>
</dbReference>
<dbReference type="Pfam" id="PF08386">
    <property type="entry name" value="Abhydrolase_4"/>
    <property type="match status" value="1"/>
</dbReference>
<evidence type="ECO:0000256" key="1">
    <source>
        <dbReference type="ARBA" id="ARBA00010088"/>
    </source>
</evidence>
<feature type="region of interest" description="Disordered" evidence="4">
    <location>
        <begin position="141"/>
        <end position="166"/>
    </location>
</feature>
<feature type="domain" description="AB hydrolase-1" evidence="6">
    <location>
        <begin position="125"/>
        <end position="306"/>
    </location>
</feature>
<feature type="region of interest" description="Disordered" evidence="4">
    <location>
        <begin position="362"/>
        <end position="389"/>
    </location>
</feature>
<evidence type="ECO:0000256" key="4">
    <source>
        <dbReference type="SAM" id="MobiDB-lite"/>
    </source>
</evidence>
<evidence type="ECO:0000313" key="9">
    <source>
        <dbReference type="Proteomes" id="UP000827138"/>
    </source>
</evidence>
<evidence type="ECO:0000256" key="2">
    <source>
        <dbReference type="ARBA" id="ARBA00022729"/>
    </source>
</evidence>
<dbReference type="Pfam" id="PF00561">
    <property type="entry name" value="Abhydrolase_1"/>
    <property type="match status" value="1"/>
</dbReference>